<protein>
    <recommendedName>
        <fullName evidence="4">Lipoprotein</fullName>
    </recommendedName>
</protein>
<organism evidence="2 3">
    <name type="scientific">Microbacterium caowuchunii</name>
    <dbReference type="NCBI Taxonomy" id="2614638"/>
    <lineage>
        <taxon>Bacteria</taxon>
        <taxon>Bacillati</taxon>
        <taxon>Actinomycetota</taxon>
        <taxon>Actinomycetes</taxon>
        <taxon>Micrococcales</taxon>
        <taxon>Microbacteriaceae</taxon>
        <taxon>Microbacterium</taxon>
    </lineage>
</organism>
<feature type="signal peptide" evidence="1">
    <location>
        <begin position="1"/>
        <end position="27"/>
    </location>
</feature>
<dbReference type="EMBL" id="VYUY01000006">
    <property type="protein sequence ID" value="KAA9135150.1"/>
    <property type="molecule type" value="Genomic_DNA"/>
</dbReference>
<evidence type="ECO:0000313" key="2">
    <source>
        <dbReference type="EMBL" id="KAA9135150.1"/>
    </source>
</evidence>
<evidence type="ECO:0000256" key="1">
    <source>
        <dbReference type="SAM" id="SignalP"/>
    </source>
</evidence>
<evidence type="ECO:0000313" key="3">
    <source>
        <dbReference type="Proteomes" id="UP000326838"/>
    </source>
</evidence>
<sequence>MGELLKNLTFAAVTATLAITLAGCAVAADGPAVDTTKAPAQTAAPTETEAPVAEVTYVPAPTCWNVPEPAGYQYVFAVTPEEAKADYEAQNGVGSAEENGTTFSCAMRTAPGNDVAAADLWMDGLVSEGWTDTKSTSNDGGAVRTAMPPDQSVIAEYAEFGEGEILFALRNAADLHG</sequence>
<dbReference type="AlphaFoldDB" id="A0A5N0TJ62"/>
<proteinExistence type="predicted"/>
<gene>
    <name evidence="2" type="ORF">F6B40_05620</name>
</gene>
<name>A0A5N0TJ62_9MICO</name>
<keyword evidence="1" id="KW-0732">Signal</keyword>
<dbReference type="Proteomes" id="UP000326838">
    <property type="component" value="Unassembled WGS sequence"/>
</dbReference>
<feature type="chain" id="PRO_5024400854" description="Lipoprotein" evidence="1">
    <location>
        <begin position="28"/>
        <end position="177"/>
    </location>
</feature>
<dbReference type="PROSITE" id="PS51257">
    <property type="entry name" value="PROKAR_LIPOPROTEIN"/>
    <property type="match status" value="1"/>
</dbReference>
<evidence type="ECO:0008006" key="4">
    <source>
        <dbReference type="Google" id="ProtNLM"/>
    </source>
</evidence>
<accession>A0A5N0TJ62</accession>
<reference evidence="3" key="1">
    <citation type="submission" date="2019-09" db="EMBL/GenBank/DDBJ databases">
        <title>Mumia zhuanghuii sp. nov. isolated from the intestinal contents of plateau pika (Ochotona curzoniae) in the Qinghai-Tibet plateau of China.</title>
        <authorList>
            <person name="Tian Z."/>
        </authorList>
    </citation>
    <scope>NUCLEOTIDE SEQUENCE [LARGE SCALE GENOMIC DNA]</scope>
    <source>
        <strain evidence="3">L-033</strain>
    </source>
</reference>
<keyword evidence="3" id="KW-1185">Reference proteome</keyword>
<dbReference type="RefSeq" id="WP_150892505.1">
    <property type="nucleotide sequence ID" value="NZ_VYUY01000006.1"/>
</dbReference>
<comment type="caution">
    <text evidence="2">The sequence shown here is derived from an EMBL/GenBank/DDBJ whole genome shotgun (WGS) entry which is preliminary data.</text>
</comment>